<feature type="region of interest" description="Disordered" evidence="13">
    <location>
        <begin position="596"/>
        <end position="638"/>
    </location>
</feature>
<keyword evidence="5 11" id="KW-0227">DNA damage</keyword>
<dbReference type="PANTHER" id="PTHR45685">
    <property type="entry name" value="HELICASE SRCAP-RELATED"/>
    <property type="match status" value="1"/>
</dbReference>
<comment type="subcellular location">
    <subcellularLocation>
        <location evidence="1 11">Nucleus</location>
    </subcellularLocation>
</comment>
<dbReference type="GO" id="GO:0031011">
    <property type="term" value="C:Ino80 complex"/>
    <property type="evidence" value="ECO:0007669"/>
    <property type="project" value="UniProtKB-UniRule"/>
</dbReference>
<feature type="region of interest" description="Disordered" evidence="13">
    <location>
        <begin position="241"/>
        <end position="309"/>
    </location>
</feature>
<evidence type="ECO:0000256" key="11">
    <source>
        <dbReference type="RuleBase" id="RU368001"/>
    </source>
</evidence>
<feature type="compositionally biased region" description="Low complexity" evidence="13">
    <location>
        <begin position="161"/>
        <end position="170"/>
    </location>
</feature>
<dbReference type="CDD" id="cd18793">
    <property type="entry name" value="SF2_C_SNF"/>
    <property type="match status" value="1"/>
</dbReference>
<evidence type="ECO:0000259" key="14">
    <source>
        <dbReference type="PROSITE" id="PS51192"/>
    </source>
</evidence>
<dbReference type="PROSITE" id="PS51194">
    <property type="entry name" value="HELICASE_CTER"/>
    <property type="match status" value="1"/>
</dbReference>
<keyword evidence="18" id="KW-1185">Reference proteome</keyword>
<organism evidence="17 18">
    <name type="scientific">Fasciola gigantica</name>
    <name type="common">Giant liver fluke</name>
    <dbReference type="NCBI Taxonomy" id="46835"/>
    <lineage>
        <taxon>Eukaryota</taxon>
        <taxon>Metazoa</taxon>
        <taxon>Spiralia</taxon>
        <taxon>Lophotrochozoa</taxon>
        <taxon>Platyhelminthes</taxon>
        <taxon>Trematoda</taxon>
        <taxon>Digenea</taxon>
        <taxon>Plagiorchiida</taxon>
        <taxon>Echinostomata</taxon>
        <taxon>Echinostomatoidea</taxon>
        <taxon>Fasciolidae</taxon>
        <taxon>Fasciola</taxon>
    </lineage>
</organism>
<accession>A0A504Y6U0</accession>
<dbReference type="Gene3D" id="3.40.50.10810">
    <property type="entry name" value="Tandem AAA-ATPase domain"/>
    <property type="match status" value="1"/>
</dbReference>
<proteinExistence type="inferred from homology"/>
<dbReference type="PROSITE" id="PS51192">
    <property type="entry name" value="HELICASE_ATP_BIND_1"/>
    <property type="match status" value="1"/>
</dbReference>
<dbReference type="GO" id="GO:0042393">
    <property type="term" value="F:histone binding"/>
    <property type="evidence" value="ECO:0007669"/>
    <property type="project" value="TreeGrafter"/>
</dbReference>
<name>A0A504Y6U0_FASGI</name>
<comment type="similarity">
    <text evidence="2 11">Belongs to the SNF2/RAD54 helicase family.</text>
</comment>
<feature type="region of interest" description="Disordered" evidence="13">
    <location>
        <begin position="827"/>
        <end position="856"/>
    </location>
</feature>
<dbReference type="InterPro" id="IPR049730">
    <property type="entry name" value="SNF2/RAD54-like_C"/>
</dbReference>
<evidence type="ECO:0000256" key="9">
    <source>
        <dbReference type="ARBA" id="ARBA00023204"/>
    </source>
</evidence>
<feature type="compositionally biased region" description="Acidic residues" evidence="13">
    <location>
        <begin position="294"/>
        <end position="309"/>
    </location>
</feature>
<feature type="compositionally biased region" description="Polar residues" evidence="13">
    <location>
        <begin position="1568"/>
        <end position="1587"/>
    </location>
</feature>
<comment type="subunit">
    <text evidence="11">Component of the INO80 chromatin-remodeling complex.</text>
</comment>
<keyword evidence="10" id="KW-0539">Nucleus</keyword>
<evidence type="ECO:0000256" key="4">
    <source>
        <dbReference type="ARBA" id="ARBA00022741"/>
    </source>
</evidence>
<evidence type="ECO:0000256" key="6">
    <source>
        <dbReference type="ARBA" id="ARBA00022801"/>
    </source>
</evidence>
<dbReference type="GO" id="GO:0016887">
    <property type="term" value="F:ATP hydrolysis activity"/>
    <property type="evidence" value="ECO:0007669"/>
    <property type="project" value="TreeGrafter"/>
</dbReference>
<feature type="compositionally biased region" description="Acidic residues" evidence="13">
    <location>
        <begin position="596"/>
        <end position="606"/>
    </location>
</feature>
<evidence type="ECO:0000256" key="7">
    <source>
        <dbReference type="ARBA" id="ARBA00022840"/>
    </source>
</evidence>
<dbReference type="SMART" id="SM00487">
    <property type="entry name" value="DEXDc"/>
    <property type="match status" value="1"/>
</dbReference>
<dbReference type="InterPro" id="IPR014001">
    <property type="entry name" value="Helicase_ATP-bd"/>
</dbReference>
<dbReference type="InterPro" id="IPR027417">
    <property type="entry name" value="P-loop_NTPase"/>
</dbReference>
<dbReference type="PROSITE" id="PS51413">
    <property type="entry name" value="DBINO"/>
    <property type="match status" value="1"/>
</dbReference>
<evidence type="ECO:0000259" key="15">
    <source>
        <dbReference type="PROSITE" id="PS51194"/>
    </source>
</evidence>
<dbReference type="SMART" id="SM00490">
    <property type="entry name" value="HELICc"/>
    <property type="match status" value="1"/>
</dbReference>
<evidence type="ECO:0000256" key="8">
    <source>
        <dbReference type="ARBA" id="ARBA00023125"/>
    </source>
</evidence>
<evidence type="ECO:0000256" key="12">
    <source>
        <dbReference type="SAM" id="Coils"/>
    </source>
</evidence>
<feature type="region of interest" description="Disordered" evidence="13">
    <location>
        <begin position="558"/>
        <end position="584"/>
    </location>
</feature>
<feature type="compositionally biased region" description="Basic and acidic residues" evidence="13">
    <location>
        <begin position="568"/>
        <end position="584"/>
    </location>
</feature>
<feature type="region of interest" description="Disordered" evidence="13">
    <location>
        <begin position="1609"/>
        <end position="1661"/>
    </location>
</feature>
<dbReference type="InterPro" id="IPR000330">
    <property type="entry name" value="SNF2_N"/>
</dbReference>
<feature type="region of interest" description="Disordered" evidence="13">
    <location>
        <begin position="1710"/>
        <end position="1732"/>
    </location>
</feature>
<dbReference type="GO" id="GO:0005524">
    <property type="term" value="F:ATP binding"/>
    <property type="evidence" value="ECO:0007669"/>
    <property type="project" value="UniProtKB-UniRule"/>
</dbReference>
<feature type="region of interest" description="Disordered" evidence="13">
    <location>
        <begin position="1568"/>
        <end position="1588"/>
    </location>
</feature>
<dbReference type="InterPro" id="IPR050520">
    <property type="entry name" value="INO80/SWR1_helicase"/>
</dbReference>
<keyword evidence="8 11" id="KW-0238">DNA-binding</keyword>
<dbReference type="STRING" id="46835.A0A504Y6U0"/>
<evidence type="ECO:0000259" key="16">
    <source>
        <dbReference type="PROSITE" id="PS51413"/>
    </source>
</evidence>
<dbReference type="Pfam" id="PF00176">
    <property type="entry name" value="SNF2-rel_dom"/>
    <property type="match status" value="1"/>
</dbReference>
<keyword evidence="7 11" id="KW-0067">ATP-binding</keyword>
<gene>
    <name evidence="17" type="ORF">FGIG_04635</name>
</gene>
<keyword evidence="12" id="KW-0175">Coiled coil</keyword>
<feature type="region of interest" description="Disordered" evidence="13">
    <location>
        <begin position="130"/>
        <end position="180"/>
    </location>
</feature>
<protein>
    <recommendedName>
        <fullName evidence="3 11">Chromatin-remodeling ATPase INO80</fullName>
        <ecNumber evidence="11">3.6.4.-</ecNumber>
    </recommendedName>
</protein>
<dbReference type="InterPro" id="IPR020838">
    <property type="entry name" value="DBINO"/>
</dbReference>
<evidence type="ECO:0000256" key="1">
    <source>
        <dbReference type="ARBA" id="ARBA00004123"/>
    </source>
</evidence>
<feature type="compositionally biased region" description="Basic residues" evidence="13">
    <location>
        <begin position="142"/>
        <end position="156"/>
    </location>
</feature>
<feature type="domain" description="Helicase C-terminal" evidence="15">
    <location>
        <begin position="1420"/>
        <end position="1586"/>
    </location>
</feature>
<dbReference type="Proteomes" id="UP000316759">
    <property type="component" value="Unassembled WGS sequence"/>
</dbReference>
<comment type="catalytic activity">
    <reaction evidence="11">
        <text>ATP + H2O = ADP + phosphate + H(+)</text>
        <dbReference type="Rhea" id="RHEA:13065"/>
        <dbReference type="ChEBI" id="CHEBI:15377"/>
        <dbReference type="ChEBI" id="CHEBI:15378"/>
        <dbReference type="ChEBI" id="CHEBI:30616"/>
        <dbReference type="ChEBI" id="CHEBI:43474"/>
        <dbReference type="ChEBI" id="CHEBI:456216"/>
    </reaction>
</comment>
<feature type="domain" description="DBINO" evidence="16">
    <location>
        <begin position="427"/>
        <end position="552"/>
    </location>
</feature>
<evidence type="ECO:0000256" key="3">
    <source>
        <dbReference type="ARBA" id="ARBA00019805"/>
    </source>
</evidence>
<feature type="region of interest" description="Disordered" evidence="13">
    <location>
        <begin position="325"/>
        <end position="355"/>
    </location>
</feature>
<feature type="compositionally biased region" description="Acidic residues" evidence="13">
    <location>
        <begin position="251"/>
        <end position="267"/>
    </location>
</feature>
<dbReference type="EC" id="3.6.4.-" evidence="11"/>
<evidence type="ECO:0000256" key="10">
    <source>
        <dbReference type="ARBA" id="ARBA00023242"/>
    </source>
</evidence>
<feature type="compositionally biased region" description="Low complexity" evidence="13">
    <location>
        <begin position="342"/>
        <end position="355"/>
    </location>
</feature>
<evidence type="ECO:0000256" key="5">
    <source>
        <dbReference type="ARBA" id="ARBA00022763"/>
    </source>
</evidence>
<keyword evidence="4" id="KW-0547">Nucleotide-binding</keyword>
<dbReference type="EMBL" id="SUNJ01013560">
    <property type="protein sequence ID" value="TPP57192.1"/>
    <property type="molecule type" value="Genomic_DNA"/>
</dbReference>
<keyword evidence="9 11" id="KW-0234">DNA repair</keyword>
<dbReference type="PANTHER" id="PTHR45685:SF2">
    <property type="entry name" value="CHROMATIN-REMODELING ATPASE INO80"/>
    <property type="match status" value="1"/>
</dbReference>
<dbReference type="GO" id="GO:0006338">
    <property type="term" value="P:chromatin remodeling"/>
    <property type="evidence" value="ECO:0007669"/>
    <property type="project" value="UniProtKB-UniRule"/>
</dbReference>
<feature type="domain" description="Helicase ATP-binding" evidence="14">
    <location>
        <begin position="739"/>
        <end position="938"/>
    </location>
</feature>
<feature type="coiled-coil region" evidence="12">
    <location>
        <begin position="498"/>
        <end position="528"/>
    </location>
</feature>
<comment type="domain">
    <text evidence="11">The DBINO region is involved in binding to DNA.</text>
</comment>
<dbReference type="OrthoDB" id="448448at2759"/>
<evidence type="ECO:0000313" key="17">
    <source>
        <dbReference type="EMBL" id="TPP57192.1"/>
    </source>
</evidence>
<dbReference type="Pfam" id="PF13892">
    <property type="entry name" value="DBINO"/>
    <property type="match status" value="2"/>
</dbReference>
<evidence type="ECO:0000256" key="2">
    <source>
        <dbReference type="ARBA" id="ARBA00007025"/>
    </source>
</evidence>
<evidence type="ECO:0000256" key="13">
    <source>
        <dbReference type="SAM" id="MobiDB-lite"/>
    </source>
</evidence>
<keyword evidence="6 11" id="KW-0378">Hydrolase</keyword>
<dbReference type="InterPro" id="IPR038718">
    <property type="entry name" value="SNF2-like_sf"/>
</dbReference>
<dbReference type="InterPro" id="IPR001650">
    <property type="entry name" value="Helicase_C-like"/>
</dbReference>
<comment type="function">
    <text evidence="11">ATPase component of the INO80 complex which remodels chromatin by shifting nucleosomes and is involved in DNA repair.</text>
</comment>
<reference evidence="17 18" key="1">
    <citation type="submission" date="2019-04" db="EMBL/GenBank/DDBJ databases">
        <title>Annotation for the trematode Fasciola gigantica.</title>
        <authorList>
            <person name="Choi Y.-J."/>
        </authorList>
    </citation>
    <scope>NUCLEOTIDE SEQUENCE [LARGE SCALE GENOMIC DNA]</scope>
    <source>
        <strain evidence="17">Uganda_cow_1</strain>
    </source>
</reference>
<dbReference type="Gene3D" id="3.40.50.300">
    <property type="entry name" value="P-loop containing nucleotide triphosphate hydrolases"/>
    <property type="match status" value="1"/>
</dbReference>
<dbReference type="SUPFAM" id="SSF52540">
    <property type="entry name" value="P-loop containing nucleoside triphosphate hydrolases"/>
    <property type="match status" value="2"/>
</dbReference>
<comment type="caution">
    <text evidence="17">The sequence shown here is derived from an EMBL/GenBank/DDBJ whole genome shotgun (WGS) entry which is preliminary data.</text>
</comment>
<sequence>MISGDELQLAISKKDALIKEIKELKILLSYPSSILIPRSETSRQLEESFWKTHDKLKECHRVANFSESTRSLCSFDQNLLNEVRQMVADWRAEAYAEVAQMTAAERQSYLVQLGYADAETGLGFGKSAARDVLSQPQPGPRPRGRPKGSVTVKRRTGSSGGESSTSRFTSQSATQGRTADRSGAFGFSLAVRKRKSTVIPRADGAKVLKHARLAGGTHAYSKSDALKRKHASEWNLPQKINVTQSDGFREEQDDVEEEEDGEVDDAEISVSSDGREPKSNRGWNTTGFRSADREADEGENEFDEDDEEDQLTAIVRRQREAFSARVAAGRPSIRNQAKTSNPSDLSHPLSGSSSASIARVLQTNKVLREWKMLARKVLCKVARQCLATRREKISLAKRAARECARVVRQRALLSHKAGKDAASRGHRLCREIATNWRNSAQSMASGNGPLTVNGITFPVSTDSAGSSEVLRQPDYHNYGILVKGDAPGVTTGPDGNTVESAAAARRRAERAAAEQRRADLELLEARRQQRKLNFLITQTELYAHFMARKLDATVVTQDETTQNSSAPPEKKVDDSVEWTTDRETAETTRILRRLEESDEELEEQVAEESRDLAIPSADQSPAALDPVNKSPVRLSKSPGSSSIAVAAKAAATRLGIKIEDEYDIQRIKSEAMSRVRLAVERERDRRSQVQNLMPIPISPVVNRQPRPTDPTASETTVQSPHLFHGSLKAYQLQGLNWLLGLFDQGINGILADEMGLGKTIQTIAFLGYLAETYGLWGPFLIVSPASTLHNWTQEFTRFLPTFRIVPYWGSPAERKVLRRFWFSARQSGSVSGTGGAHEPDDDGPSTDYTTPGQPGTREAEMHVVITSYQVVLQDAKFINKTAWSYIVLDEAHAIKSTSSLRWRILLSFKCRNRLLLTGTPIQNTMQELWALLHFIMPTLFDSHDEFANWFSRDIESQATQATTGSTSGGTGLSTSKLNENQLSRLHLILKPFMLRRTKTEVEHEISKKTEILRYCPLSHRQQILYNRLRNKIRLEDLSSVIGSADQPSSGSNEAVPFNATAATATHLINLVMQLRKVCNHPDLWEPRDVRFSCFHGAFLPTEHERTGASRTRDHDLWLPRLLYDQGLLPGLSWTHTGTRTRLVGVNLPAWPVASLTYMSADQLALLVRRFSIFHPAHVHADLWHHDDLEPDLGPESTEKQATLIGPMNSTYPSKCFSFSRLLRFSVQELCLIACTGLDAVISPRSTIVLHTQSNTTGHHQSPDNGLQPLIRGPSTKPLLPPDVFHSIQPAFLIIRVPDVHSGEPVSIPLSGWTTEDLTNTPVDQDCSRFDIPRRYLTLAVVDKVSIQPVGLHVRAPRFTQHYTELLSLNRPVFCEWNEESTGSTTSARGLPRPVCVPNVSRKLELISLATRISDSGKLAALDALLNELKPAGHRVLIYSQMTRMIDILEEFMLYRNHAYLRLDGSSRLSDRRDMVAQWQTNPRWFVFLLSTRAGGLGINLTAADTVIFYDSDWNPTVDQQAMDRAHRLGQTKPVTVYRLVCKNTIEGRMMQRAEEKRAMQQMVIQSDQEGNHQTGNLIPTTTRSQEQLTSSDMVSLLLDDDELVTRLQQRRRTQMPRGRPSKSASVPRLSSVGNGTAGAVENESTSGSLVPSNATLENTGSPMLVDTALARKRQALWAEMPRVPMGRPKKIRPIESIGSAASVAAAAAFAASSSSNNNNNNSNNNNNNTGSF</sequence>
<dbReference type="GO" id="GO:0006281">
    <property type="term" value="P:DNA repair"/>
    <property type="evidence" value="ECO:0007669"/>
    <property type="project" value="UniProtKB-UniRule"/>
</dbReference>
<feature type="region of interest" description="Disordered" evidence="13">
    <location>
        <begin position="698"/>
        <end position="718"/>
    </location>
</feature>
<evidence type="ECO:0000313" key="18">
    <source>
        <dbReference type="Proteomes" id="UP000316759"/>
    </source>
</evidence>
<feature type="compositionally biased region" description="Polar residues" evidence="13">
    <location>
        <begin position="1642"/>
        <end position="1661"/>
    </location>
</feature>
<dbReference type="Pfam" id="PF00271">
    <property type="entry name" value="Helicase_C"/>
    <property type="match status" value="1"/>
</dbReference>
<dbReference type="GO" id="GO:0003677">
    <property type="term" value="F:DNA binding"/>
    <property type="evidence" value="ECO:0007669"/>
    <property type="project" value="UniProtKB-UniRule"/>
</dbReference>